<dbReference type="RefSeq" id="XP_024510207.1">
    <property type="nucleotide sequence ID" value="XM_024644671.1"/>
</dbReference>
<reference evidence="1 2" key="1">
    <citation type="submission" date="2014-09" db="EMBL/GenBank/DDBJ databases">
        <authorList>
            <person name="Martin A.A."/>
        </authorList>
    </citation>
    <scope>NUCLEOTIDE SEQUENCE</scope>
    <source>
        <strain evidence="2">ED321</strain>
        <strain evidence="1">ED321 Heterogonic</strain>
    </source>
</reference>
<dbReference type="WBParaSite" id="SRAE_X000033800.1">
    <property type="protein sequence ID" value="SRAE_X000033800.1"/>
    <property type="gene ID" value="WBGene00265897"/>
</dbReference>
<protein>
    <submittedName>
        <fullName evidence="1 3">Uncharacterized protein</fullName>
    </submittedName>
</protein>
<sequence length="162" mass="18279">MQGSLYQIKVKLLDLLKIFQENFLNFQSKIFTLVTDFIDLENKINPAKLRQIARPCPPNQFCSYGDGIQVQLITVTLKPVTYPTTKMPSTTQTTKTTSTITVTVTTPSTPVITQTQTAPSQQTTINVSKLAEATSSYIGNEIIMNMKKNRKKSNKTKRQRKF</sequence>
<dbReference type="CTD" id="36383391"/>
<gene>
    <name evidence="1 3 4" type="ORF">SRAE_X000033800</name>
</gene>
<evidence type="ECO:0000313" key="2">
    <source>
        <dbReference type="Proteomes" id="UP000035682"/>
    </source>
</evidence>
<accession>A0A090LMP2</accession>
<keyword evidence="2" id="KW-1185">Reference proteome</keyword>
<evidence type="ECO:0000313" key="3">
    <source>
        <dbReference type="WBParaSite" id="SRAE_X000033800.1"/>
    </source>
</evidence>
<evidence type="ECO:0000313" key="4">
    <source>
        <dbReference type="WormBase" id="SRAE_X000033800"/>
    </source>
</evidence>
<dbReference type="GeneID" id="36383391"/>
<evidence type="ECO:0000313" key="1">
    <source>
        <dbReference type="EMBL" id="CEF71011.1"/>
    </source>
</evidence>
<name>A0A090LMP2_STRRB</name>
<dbReference type="WormBase" id="SRAE_X000033800">
    <property type="protein sequence ID" value="SRP06964"/>
    <property type="gene ID" value="WBGene00265897"/>
</dbReference>
<reference evidence="3" key="2">
    <citation type="submission" date="2020-12" db="UniProtKB">
        <authorList>
            <consortium name="WormBaseParasite"/>
        </authorList>
    </citation>
    <scope>IDENTIFICATION</scope>
</reference>
<organism evidence="1">
    <name type="scientific">Strongyloides ratti</name>
    <name type="common">Parasitic roundworm</name>
    <dbReference type="NCBI Taxonomy" id="34506"/>
    <lineage>
        <taxon>Eukaryota</taxon>
        <taxon>Metazoa</taxon>
        <taxon>Ecdysozoa</taxon>
        <taxon>Nematoda</taxon>
        <taxon>Chromadorea</taxon>
        <taxon>Rhabditida</taxon>
        <taxon>Tylenchina</taxon>
        <taxon>Panagrolaimomorpha</taxon>
        <taxon>Strongyloidoidea</taxon>
        <taxon>Strongyloididae</taxon>
        <taxon>Strongyloides</taxon>
    </lineage>
</organism>
<proteinExistence type="predicted"/>
<dbReference type="AlphaFoldDB" id="A0A090LMP2"/>
<dbReference type="EMBL" id="LN609530">
    <property type="protein sequence ID" value="CEF71011.1"/>
    <property type="molecule type" value="Genomic_DNA"/>
</dbReference>
<dbReference type="Proteomes" id="UP000035682">
    <property type="component" value="Unplaced"/>
</dbReference>